<sequence length="190" mass="20766">MRFQTLASVLSLVTAIRAETEGATETEDATEIRTVDLPSSTINIPECTATSHTGSGGFFDLRPDMAVVSDEHTKKYAVTKDYFSKGYDYGKNFTLNICGAVVDPIDDVVGVDTSLWQNVSAYYMERGQVISIGSQSMDLQSRGRKLVLQYTGGSPCGEDADSTDMVKRTRGDDDYLYDEDEASESPVPEP</sequence>
<reference evidence="3" key="1">
    <citation type="journal article" date="2020" name="BMC Genomics">
        <title>Correction to: Identification and distribution of gene clusters required for synthesis of sphingolipid metabolism inhibitors in diverse species of the filamentous fungus Fusarium.</title>
        <authorList>
            <person name="Kim H.S."/>
            <person name="Lohmar J.M."/>
            <person name="Busman M."/>
            <person name="Brown D.W."/>
            <person name="Naumann T.A."/>
            <person name="Divon H.H."/>
            <person name="Lysoe E."/>
            <person name="Uhlig S."/>
            <person name="Proctor R.H."/>
        </authorList>
    </citation>
    <scope>NUCLEOTIDE SEQUENCE</scope>
    <source>
        <strain evidence="3">NRRL 22465</strain>
    </source>
</reference>
<organism evidence="3 4">
    <name type="scientific">Fusarium zealandicum</name>
    <dbReference type="NCBI Taxonomy" id="1053134"/>
    <lineage>
        <taxon>Eukaryota</taxon>
        <taxon>Fungi</taxon>
        <taxon>Dikarya</taxon>
        <taxon>Ascomycota</taxon>
        <taxon>Pezizomycotina</taxon>
        <taxon>Sordariomycetes</taxon>
        <taxon>Hypocreomycetidae</taxon>
        <taxon>Hypocreales</taxon>
        <taxon>Nectriaceae</taxon>
        <taxon>Fusarium</taxon>
        <taxon>Fusarium staphyleae species complex</taxon>
    </lineage>
</organism>
<dbReference type="InterPro" id="IPR009011">
    <property type="entry name" value="Man6P_isomerase_rcpt-bd_dom_sf"/>
</dbReference>
<proteinExistence type="predicted"/>
<feature type="signal peptide" evidence="2">
    <location>
        <begin position="1"/>
        <end position="18"/>
    </location>
</feature>
<feature type="compositionally biased region" description="Basic and acidic residues" evidence="1">
    <location>
        <begin position="164"/>
        <end position="173"/>
    </location>
</feature>
<name>A0A8H4UT96_9HYPO</name>
<dbReference type="Proteomes" id="UP000635477">
    <property type="component" value="Unassembled WGS sequence"/>
</dbReference>
<accession>A0A8H4UT96</accession>
<gene>
    <name evidence="3" type="ORF">FZEAL_1415</name>
</gene>
<protein>
    <submittedName>
        <fullName evidence="3">Uncharacterized protein</fullName>
    </submittedName>
</protein>
<evidence type="ECO:0000313" key="4">
    <source>
        <dbReference type="Proteomes" id="UP000635477"/>
    </source>
</evidence>
<reference evidence="3" key="2">
    <citation type="submission" date="2020-05" db="EMBL/GenBank/DDBJ databases">
        <authorList>
            <person name="Kim H.-S."/>
            <person name="Proctor R.H."/>
            <person name="Brown D.W."/>
        </authorList>
    </citation>
    <scope>NUCLEOTIDE SEQUENCE</scope>
    <source>
        <strain evidence="3">NRRL 22465</strain>
    </source>
</reference>
<dbReference type="OrthoDB" id="4504960at2759"/>
<evidence type="ECO:0000313" key="3">
    <source>
        <dbReference type="EMBL" id="KAF4983086.1"/>
    </source>
</evidence>
<dbReference type="AlphaFoldDB" id="A0A8H4UT96"/>
<feature type="non-terminal residue" evidence="3">
    <location>
        <position position="1"/>
    </location>
</feature>
<dbReference type="EMBL" id="JABEYC010000082">
    <property type="protein sequence ID" value="KAF4983086.1"/>
    <property type="molecule type" value="Genomic_DNA"/>
</dbReference>
<feature type="compositionally biased region" description="Acidic residues" evidence="1">
    <location>
        <begin position="174"/>
        <end position="183"/>
    </location>
</feature>
<dbReference type="Gene3D" id="2.70.130.10">
    <property type="entry name" value="Mannose-6-phosphate receptor binding domain"/>
    <property type="match status" value="1"/>
</dbReference>
<dbReference type="SUPFAM" id="SSF50911">
    <property type="entry name" value="Mannose 6-phosphate receptor domain"/>
    <property type="match status" value="1"/>
</dbReference>
<keyword evidence="4" id="KW-1185">Reference proteome</keyword>
<evidence type="ECO:0000256" key="1">
    <source>
        <dbReference type="SAM" id="MobiDB-lite"/>
    </source>
</evidence>
<comment type="caution">
    <text evidence="3">The sequence shown here is derived from an EMBL/GenBank/DDBJ whole genome shotgun (WGS) entry which is preliminary data.</text>
</comment>
<keyword evidence="2" id="KW-0732">Signal</keyword>
<evidence type="ECO:0000256" key="2">
    <source>
        <dbReference type="SAM" id="SignalP"/>
    </source>
</evidence>
<feature type="chain" id="PRO_5034835957" evidence="2">
    <location>
        <begin position="19"/>
        <end position="190"/>
    </location>
</feature>
<feature type="region of interest" description="Disordered" evidence="1">
    <location>
        <begin position="150"/>
        <end position="190"/>
    </location>
</feature>